<comment type="caution">
    <text evidence="3">The sequence shown here is derived from an EMBL/GenBank/DDBJ whole genome shotgun (WGS) entry which is preliminary data.</text>
</comment>
<feature type="compositionally biased region" description="Basic and acidic residues" evidence="1">
    <location>
        <begin position="365"/>
        <end position="376"/>
    </location>
</feature>
<keyword evidence="4" id="KW-1185">Reference proteome</keyword>
<dbReference type="GO" id="GO:0005634">
    <property type="term" value="C:nucleus"/>
    <property type="evidence" value="ECO:0007669"/>
    <property type="project" value="InterPro"/>
</dbReference>
<sequence length="384" mass="41904">MSDPHENRFASSTHTAEDLLKQQTVGLVHLSDFRKRRAEAIEQSSGTSTPGETSSSREQTPQAAAAAGFKKRKKGKAKGIGLSFGGEDEEENGDDGEKVGGGGVKGRGVVSKTAGGNEDGEEDESQQPTTAIKKRLKPNSAVAVQAKAQTKASLAREASLKETLRKQYLLTNEAVRATEFALLFVFFEAKEMAGGKVRLKKGDFVWLFLERARKVGIELGERGEGPAGLGARRREWARIGVDDMMVVVGDMMVPHHLDFHTLILNKSAGYNGVLFPFSSEPTAATPKHLIPSADGSLPTADVPEPKSGLLTADELKDQPPAIPDSELEGFDRDPSLIKVVDRRWYEKNKHIYPMSVWEDFDPAKDYSEGGKKDREGNAFFFSSR</sequence>
<dbReference type="Proteomes" id="UP000803884">
    <property type="component" value="Unassembled WGS sequence"/>
</dbReference>
<dbReference type="AlphaFoldDB" id="A0AB34KJ24"/>
<dbReference type="InterPro" id="IPR048337">
    <property type="entry name" value="FAM50A/XAP5_C"/>
</dbReference>
<dbReference type="GeneID" id="96009561"/>
<feature type="compositionally biased region" description="Low complexity" evidence="1">
    <location>
        <begin position="44"/>
        <end position="56"/>
    </location>
</feature>
<dbReference type="PANTHER" id="PTHR12722">
    <property type="entry name" value="XAP-5 PROTEIN-RELATED"/>
    <property type="match status" value="1"/>
</dbReference>
<reference evidence="3 4" key="1">
    <citation type="journal article" date="2020" name="Microbiol. Resour. Announc.">
        <title>Draft Genome Sequence of a Cladosporium Species Isolated from the Mesophotic Ascidian Didemnum maculosum.</title>
        <authorList>
            <person name="Gioti A."/>
            <person name="Siaperas R."/>
            <person name="Nikolaivits E."/>
            <person name="Le Goff G."/>
            <person name="Ouazzani J."/>
            <person name="Kotoulas G."/>
            <person name="Topakas E."/>
        </authorList>
    </citation>
    <scope>NUCLEOTIDE SEQUENCE [LARGE SCALE GENOMIC DNA]</scope>
    <source>
        <strain evidence="3 4">TM138-S3</strain>
    </source>
</reference>
<name>A0AB34KJ24_9PEZI</name>
<dbReference type="EMBL" id="JAAQHG020000029">
    <property type="protein sequence ID" value="KAL1584057.1"/>
    <property type="molecule type" value="Genomic_DNA"/>
</dbReference>
<dbReference type="GO" id="GO:0006325">
    <property type="term" value="P:chromatin organization"/>
    <property type="evidence" value="ECO:0007669"/>
    <property type="project" value="TreeGrafter"/>
</dbReference>
<dbReference type="Pfam" id="PF04921">
    <property type="entry name" value="XAP5"/>
    <property type="match status" value="1"/>
</dbReference>
<evidence type="ECO:0000313" key="4">
    <source>
        <dbReference type="Proteomes" id="UP000803884"/>
    </source>
</evidence>
<accession>A0AB34KJ24</accession>
<gene>
    <name evidence="3" type="ORF">WHR41_08119</name>
</gene>
<feature type="region of interest" description="Disordered" evidence="1">
    <location>
        <begin position="1"/>
        <end position="22"/>
    </location>
</feature>
<proteinExistence type="predicted"/>
<evidence type="ECO:0000256" key="1">
    <source>
        <dbReference type="SAM" id="MobiDB-lite"/>
    </source>
</evidence>
<evidence type="ECO:0000313" key="3">
    <source>
        <dbReference type="EMBL" id="KAL1584057.1"/>
    </source>
</evidence>
<evidence type="ECO:0000259" key="2">
    <source>
        <dbReference type="Pfam" id="PF04921"/>
    </source>
</evidence>
<protein>
    <recommendedName>
        <fullName evidence="2">FAM50A/XAP5 C-terminal domain-containing protein</fullName>
    </recommendedName>
</protein>
<organism evidence="3 4">
    <name type="scientific">Cladosporium halotolerans</name>
    <dbReference type="NCBI Taxonomy" id="1052096"/>
    <lineage>
        <taxon>Eukaryota</taxon>
        <taxon>Fungi</taxon>
        <taxon>Dikarya</taxon>
        <taxon>Ascomycota</taxon>
        <taxon>Pezizomycotina</taxon>
        <taxon>Dothideomycetes</taxon>
        <taxon>Dothideomycetidae</taxon>
        <taxon>Cladosporiales</taxon>
        <taxon>Cladosporiaceae</taxon>
        <taxon>Cladosporium</taxon>
    </lineage>
</organism>
<feature type="region of interest" description="Disordered" evidence="1">
    <location>
        <begin position="38"/>
        <end position="138"/>
    </location>
</feature>
<dbReference type="InterPro" id="IPR007005">
    <property type="entry name" value="XAP5"/>
</dbReference>
<feature type="domain" description="FAM50A/XAP5 C-terminal" evidence="2">
    <location>
        <begin position="178"/>
        <end position="368"/>
    </location>
</feature>
<dbReference type="RefSeq" id="XP_069227163.1">
    <property type="nucleotide sequence ID" value="XM_069376723.1"/>
</dbReference>
<dbReference type="PANTHER" id="PTHR12722:SF0">
    <property type="entry name" value="PROTEIN FAM50A"/>
    <property type="match status" value="1"/>
</dbReference>
<feature type="region of interest" description="Disordered" evidence="1">
    <location>
        <begin position="365"/>
        <end position="384"/>
    </location>
</feature>